<feature type="region of interest" description="Disordered" evidence="1">
    <location>
        <begin position="12"/>
        <end position="32"/>
    </location>
</feature>
<reference evidence="2" key="1">
    <citation type="submission" date="2023-10" db="EMBL/GenBank/DDBJ databases">
        <authorList>
            <person name="Chen Y."/>
            <person name="Shah S."/>
            <person name="Dougan E. K."/>
            <person name="Thang M."/>
            <person name="Chan C."/>
        </authorList>
    </citation>
    <scope>NUCLEOTIDE SEQUENCE [LARGE SCALE GENOMIC DNA]</scope>
</reference>
<dbReference type="Proteomes" id="UP001189429">
    <property type="component" value="Unassembled WGS sequence"/>
</dbReference>
<accession>A0ABN9T5N0</accession>
<proteinExistence type="predicted"/>
<dbReference type="InterPro" id="IPR012338">
    <property type="entry name" value="Beta-lactam/transpept-like"/>
</dbReference>
<evidence type="ECO:0000313" key="2">
    <source>
        <dbReference type="EMBL" id="CAK0840357.1"/>
    </source>
</evidence>
<evidence type="ECO:0000313" key="3">
    <source>
        <dbReference type="Proteomes" id="UP001189429"/>
    </source>
</evidence>
<dbReference type="Gene3D" id="3.40.710.10">
    <property type="entry name" value="DD-peptidase/beta-lactamase superfamily"/>
    <property type="match status" value="1"/>
</dbReference>
<comment type="caution">
    <text evidence="2">The sequence shown here is derived from an EMBL/GenBank/DDBJ whole genome shotgun (WGS) entry which is preliminary data.</text>
</comment>
<gene>
    <name evidence="2" type="ORF">PCOR1329_LOCUS35820</name>
</gene>
<name>A0ABN9T5N0_9DINO</name>
<protein>
    <recommendedName>
        <fullName evidence="4">Beta-lactamase-related domain-containing protein</fullName>
    </recommendedName>
</protein>
<dbReference type="SUPFAM" id="SSF56601">
    <property type="entry name" value="beta-lactamase/transpeptidase-like"/>
    <property type="match status" value="1"/>
</dbReference>
<evidence type="ECO:0008006" key="4">
    <source>
        <dbReference type="Google" id="ProtNLM"/>
    </source>
</evidence>
<dbReference type="EMBL" id="CAUYUJ010014372">
    <property type="protein sequence ID" value="CAK0840357.1"/>
    <property type="molecule type" value="Genomic_DNA"/>
</dbReference>
<evidence type="ECO:0000256" key="1">
    <source>
        <dbReference type="SAM" id="MobiDB-lite"/>
    </source>
</evidence>
<organism evidence="2 3">
    <name type="scientific">Prorocentrum cordatum</name>
    <dbReference type="NCBI Taxonomy" id="2364126"/>
    <lineage>
        <taxon>Eukaryota</taxon>
        <taxon>Sar</taxon>
        <taxon>Alveolata</taxon>
        <taxon>Dinophyceae</taxon>
        <taxon>Prorocentrales</taxon>
        <taxon>Prorocentraceae</taxon>
        <taxon>Prorocentrum</taxon>
    </lineage>
</organism>
<keyword evidence="3" id="KW-1185">Reference proteome</keyword>
<sequence length="185" mass="19239">MAALPLRHRPGLGRGLVWSGRHQPRDRGSLGPGAGAVHGGVVVRAAGHAGPDTGFYVPAEKGLGGPRLAALYGSHDTATWLGEASSTRPAPKIPSELVRLDGQTPSESRWAKPNVGPVIAGGGMMGHNGGGLVSTLNDQARFFLMVARGGQLSPEGPRILRPETARQMVEHDWLAEPSVLGSAQD</sequence>